<feature type="transmembrane region" description="Helical" evidence="1">
    <location>
        <begin position="51"/>
        <end position="74"/>
    </location>
</feature>
<feature type="transmembrane region" description="Helical" evidence="1">
    <location>
        <begin position="383"/>
        <end position="401"/>
    </location>
</feature>
<gene>
    <name evidence="2" type="ORF">KQP68_01760</name>
</gene>
<feature type="transmembrane region" description="Helical" evidence="1">
    <location>
        <begin position="176"/>
        <end position="196"/>
    </location>
</feature>
<keyword evidence="1" id="KW-0812">Transmembrane</keyword>
<name>A0ABD7U433_BACT4</name>
<sequence length="456" mass="51881">MNNCILSIATVVVLIIVGALSVSIASVAMLLFTLLIGFIFTRALANNYEEFNLLTSALLFSFVVVTFLVTMQWLSIEYDWSSFADYDNDHYKFFMASQDGASARSIPSIFDNCVLGGVYWENGGYYFLIQLIAFIANNLFDGNCVILQLLGSTAFFVWFSVFFSKTLMYFCPNEKVKYYTFFYIAFCPLILHSLGIHRDVHVAFFYMVLIYLTLCKNANVITVGLQLLIAFILFYFREQHGLFAVSFVGLSLLLSQSRSKWVLILVAIAAFVAFGVTIAYIIGSNLADTNDFYNAYRDAALSGLDSGLGRYVYMLPTPIKELAQIVVLQMRFPPWGALEVASNPYAMVVGVEGFLVAALWFYIFVCIIAYLVKYGFTQLPKSLSYGMLFLFIFLLLNSSNFDSRRVVCMYPFMFIPYVYMKEFVATDYFARLVNKRYIGIYVLLCLIYLSFKMLFG</sequence>
<proteinExistence type="predicted"/>
<organism evidence="2 3">
    <name type="scientific">Bacteroides thetaiotaomicron</name>
    <dbReference type="NCBI Taxonomy" id="818"/>
    <lineage>
        <taxon>Bacteria</taxon>
        <taxon>Pseudomonadati</taxon>
        <taxon>Bacteroidota</taxon>
        <taxon>Bacteroidia</taxon>
        <taxon>Bacteroidales</taxon>
        <taxon>Bacteroidaceae</taxon>
        <taxon>Bacteroides</taxon>
    </lineage>
</organism>
<protein>
    <submittedName>
        <fullName evidence="2">Uncharacterized protein</fullName>
    </submittedName>
</protein>
<feature type="transmembrane region" description="Helical" evidence="1">
    <location>
        <begin position="124"/>
        <end position="140"/>
    </location>
</feature>
<dbReference type="EMBL" id="CP083680">
    <property type="protein sequence ID" value="UYU67032.1"/>
    <property type="molecule type" value="Genomic_DNA"/>
</dbReference>
<feature type="transmembrane region" description="Helical" evidence="1">
    <location>
        <begin position="239"/>
        <end position="255"/>
    </location>
</feature>
<dbReference type="AlphaFoldDB" id="A0ABD7U433"/>
<feature type="transmembrane region" description="Helical" evidence="1">
    <location>
        <begin position="147"/>
        <end position="170"/>
    </location>
</feature>
<evidence type="ECO:0000256" key="1">
    <source>
        <dbReference type="SAM" id="Phobius"/>
    </source>
</evidence>
<evidence type="ECO:0000313" key="3">
    <source>
        <dbReference type="Proteomes" id="UP001156218"/>
    </source>
</evidence>
<evidence type="ECO:0000313" key="2">
    <source>
        <dbReference type="EMBL" id="UYU67032.1"/>
    </source>
</evidence>
<reference evidence="2 3" key="1">
    <citation type="submission" date="2021-06" db="EMBL/GenBank/DDBJ databases">
        <title>Interrogation of the integrated mobile genetic elements in gut-associated Bacteroides with a consensus prediction approach.</title>
        <authorList>
            <person name="Campbell D.E."/>
            <person name="Leigh J.R."/>
            <person name="Kim T."/>
            <person name="England W."/>
            <person name="Whitaker R.J."/>
            <person name="Degnan P.H."/>
        </authorList>
    </citation>
    <scope>NUCLEOTIDE SEQUENCE [LARGE SCALE GENOMIC DNA]</scope>
    <source>
        <strain evidence="2 3">WAL8669</strain>
    </source>
</reference>
<feature type="transmembrane region" description="Helical" evidence="1">
    <location>
        <begin position="345"/>
        <end position="371"/>
    </location>
</feature>
<feature type="transmembrane region" description="Helical" evidence="1">
    <location>
        <begin position="6"/>
        <end position="39"/>
    </location>
</feature>
<feature type="transmembrane region" description="Helical" evidence="1">
    <location>
        <begin position="437"/>
        <end position="455"/>
    </location>
</feature>
<dbReference type="Proteomes" id="UP001156218">
    <property type="component" value="Chromosome"/>
</dbReference>
<feature type="transmembrane region" description="Helical" evidence="1">
    <location>
        <begin position="262"/>
        <end position="282"/>
    </location>
</feature>
<dbReference type="RefSeq" id="WP_117977409.1">
    <property type="nucleotide sequence ID" value="NZ_CAXUFE010000005.1"/>
</dbReference>
<accession>A0ABD7U433</accession>
<keyword evidence="1" id="KW-1133">Transmembrane helix</keyword>
<keyword evidence="1" id="KW-0472">Membrane</keyword>
<feature type="transmembrane region" description="Helical" evidence="1">
    <location>
        <begin position="208"/>
        <end position="233"/>
    </location>
</feature>